<dbReference type="NCBIfam" id="TIGR01409">
    <property type="entry name" value="TAT_signal_seq"/>
    <property type="match status" value="1"/>
</dbReference>
<dbReference type="AlphaFoldDB" id="A0A0M4M869"/>
<dbReference type="InterPro" id="IPR029052">
    <property type="entry name" value="Metallo-depent_PP-like"/>
</dbReference>
<keyword evidence="1" id="KW-0732">Signal</keyword>
<dbReference type="GO" id="GO:0016787">
    <property type="term" value="F:hydrolase activity"/>
    <property type="evidence" value="ECO:0007669"/>
    <property type="project" value="InterPro"/>
</dbReference>
<dbReference type="EMBL" id="CP012390">
    <property type="protein sequence ID" value="ALE18901.1"/>
    <property type="molecule type" value="Genomic_DNA"/>
</dbReference>
<dbReference type="InterPro" id="IPR022506">
    <property type="entry name" value="Metallophosphoesterase_PPA1498"/>
</dbReference>
<dbReference type="PATRIC" id="fig|1528099.3.peg.717"/>
<reference evidence="2 3" key="1">
    <citation type="journal article" date="2015" name="Genome Announc.">
        <title>Complete Genome Sequences for Two Strains of a Novel Fastidious, Partially Acid-Fast, Gram-Positive Corynebacterineae Bacterium, Derived from Human Clinical Samples.</title>
        <authorList>
            <person name="Nicholson A.C."/>
            <person name="Bell M."/>
            <person name="Humrighouse B.W."/>
            <person name="McQuiston J.R."/>
        </authorList>
    </citation>
    <scope>NUCLEOTIDE SEQUENCE [LARGE SCALE GENOMIC DNA]</scope>
    <source>
        <strain evidence="2 3">X1698</strain>
    </source>
</reference>
<proteinExistence type="predicted"/>
<feature type="chain" id="PRO_5005798203" evidence="1">
    <location>
        <begin position="36"/>
        <end position="587"/>
    </location>
</feature>
<dbReference type="RefSeq" id="WP_053961860.1">
    <property type="nucleotide sequence ID" value="NZ_CP009312.1"/>
</dbReference>
<sequence length="587" mass="65514">MSEGMSRRTFLGYSALAAGALATSHLSIASPTAWAAPATPPTRPYLKNVRIQATALEFITIQRKVGKTWSPAIAGTPFPLVTRTDLAKRRSLRPTHPLLAFAQITDLHVTDAQSPSRMEFAHARIRSAYRPHEPLIPFGINAAVKRINRYPYGPITGRHLDFVVMGGDATDNHEKVELDWVMRMLNGGSFIANTGNPHKWEGVGATGDPYYWQPSSSVADIYKNRGFPTIRDFWHTLLRTPVHCPGLTVPWYSVYGNHDNCFIGAFPDSPIVDQFYVGNKKLMNLDLDDILGNTYPELDKDTNPLVDIITGKKEFLTTVTPDKRRTPFSITDFVNEHFKPENLGPGPRGHGFTGTNTRPYYLFEMVPGVAGIVLDTNKPDGGPDGWLGGRQMAWLEQQLKRLNSRYFDADGTLHRTGVKDKLVFLFSHHPSTNIDSRGKATPRDGEDCLSSHSATEIITLLQRFPSVVAWVNGHTHASCITPHKHSNPLRSFWEINTPSFVDWPHMGRMIELADNHDGTLSLFTTLFEPDIPHNPDAATNVQDRLASLYRELALNDFENDWKSLIGTVRDGNTELVLTNPLTNLLGH</sequence>
<dbReference type="STRING" id="1528099.AL705_03705"/>
<dbReference type="PROSITE" id="PS51318">
    <property type="entry name" value="TAT"/>
    <property type="match status" value="1"/>
</dbReference>
<gene>
    <name evidence="2" type="ORF">AL705_03705</name>
</gene>
<evidence type="ECO:0000313" key="2">
    <source>
        <dbReference type="EMBL" id="ALE18901.1"/>
    </source>
</evidence>
<dbReference type="GeneID" id="84894699"/>
<dbReference type="KEGG" id="cbq:AL705_03705"/>
<dbReference type="InterPro" id="IPR006311">
    <property type="entry name" value="TAT_signal"/>
</dbReference>
<accession>A0A0M4M869</accession>
<organism evidence="2 3">
    <name type="scientific">Lawsonella clevelandensis</name>
    <dbReference type="NCBI Taxonomy" id="1528099"/>
    <lineage>
        <taxon>Bacteria</taxon>
        <taxon>Bacillati</taxon>
        <taxon>Actinomycetota</taxon>
        <taxon>Actinomycetes</taxon>
        <taxon>Mycobacteriales</taxon>
        <taxon>Lawsonellaceae</taxon>
        <taxon>Lawsonella</taxon>
    </lineage>
</organism>
<dbReference type="Gene3D" id="3.60.21.10">
    <property type="match status" value="1"/>
</dbReference>
<dbReference type="NCBIfam" id="TIGR03767">
    <property type="entry name" value="P_acnes_RR"/>
    <property type="match status" value="1"/>
</dbReference>
<evidence type="ECO:0000256" key="1">
    <source>
        <dbReference type="SAM" id="SignalP"/>
    </source>
</evidence>
<evidence type="ECO:0000313" key="3">
    <source>
        <dbReference type="Proteomes" id="UP000068137"/>
    </source>
</evidence>
<name>A0A0M4M869_9ACTN</name>
<feature type="signal peptide" evidence="1">
    <location>
        <begin position="1"/>
        <end position="35"/>
    </location>
</feature>
<dbReference type="OrthoDB" id="8132905at2"/>
<protein>
    <submittedName>
        <fullName evidence="2">Uncharacterized protein</fullName>
    </submittedName>
</protein>
<dbReference type="InterPro" id="IPR019546">
    <property type="entry name" value="TAT_signal_bac_arc"/>
</dbReference>
<dbReference type="SUPFAM" id="SSF56300">
    <property type="entry name" value="Metallo-dependent phosphatases"/>
    <property type="match status" value="1"/>
</dbReference>
<dbReference type="Proteomes" id="UP000068137">
    <property type="component" value="Chromosome"/>
</dbReference>